<evidence type="ECO:0000313" key="1">
    <source>
        <dbReference type="EMBL" id="JAH06838.1"/>
    </source>
</evidence>
<sequence length="40" mass="4449">MVVCGIKDITEVKQDKNRDIATIKGGNRSFNIQARDVCVL</sequence>
<dbReference type="AlphaFoldDB" id="A0A0E9PSL7"/>
<accession>A0A0E9PSL7</accession>
<proteinExistence type="predicted"/>
<reference evidence="1" key="1">
    <citation type="submission" date="2014-11" db="EMBL/GenBank/DDBJ databases">
        <authorList>
            <person name="Amaro Gonzalez C."/>
        </authorList>
    </citation>
    <scope>NUCLEOTIDE SEQUENCE</scope>
</reference>
<reference evidence="1" key="2">
    <citation type="journal article" date="2015" name="Fish Shellfish Immunol.">
        <title>Early steps in the European eel (Anguilla anguilla)-Vibrio vulnificus interaction in the gills: Role of the RtxA13 toxin.</title>
        <authorList>
            <person name="Callol A."/>
            <person name="Pajuelo D."/>
            <person name="Ebbesson L."/>
            <person name="Teles M."/>
            <person name="MacKenzie S."/>
            <person name="Amaro C."/>
        </authorList>
    </citation>
    <scope>NUCLEOTIDE SEQUENCE</scope>
</reference>
<dbReference type="EMBL" id="GBXM01101739">
    <property type="protein sequence ID" value="JAH06838.1"/>
    <property type="molecule type" value="Transcribed_RNA"/>
</dbReference>
<organism evidence="1">
    <name type="scientific">Anguilla anguilla</name>
    <name type="common">European freshwater eel</name>
    <name type="synonym">Muraena anguilla</name>
    <dbReference type="NCBI Taxonomy" id="7936"/>
    <lineage>
        <taxon>Eukaryota</taxon>
        <taxon>Metazoa</taxon>
        <taxon>Chordata</taxon>
        <taxon>Craniata</taxon>
        <taxon>Vertebrata</taxon>
        <taxon>Euteleostomi</taxon>
        <taxon>Actinopterygii</taxon>
        <taxon>Neopterygii</taxon>
        <taxon>Teleostei</taxon>
        <taxon>Anguilliformes</taxon>
        <taxon>Anguillidae</taxon>
        <taxon>Anguilla</taxon>
    </lineage>
</organism>
<name>A0A0E9PSL7_ANGAN</name>
<protein>
    <submittedName>
        <fullName evidence="1">Uncharacterized protein</fullName>
    </submittedName>
</protein>